<dbReference type="Proteomes" id="UP001500886">
    <property type="component" value="Unassembled WGS sequence"/>
</dbReference>
<dbReference type="RefSeq" id="WP_344436903.1">
    <property type="nucleotide sequence ID" value="NZ_BAAASL010000015.1"/>
</dbReference>
<proteinExistence type="predicted"/>
<evidence type="ECO:0000313" key="1">
    <source>
        <dbReference type="EMBL" id="GAA2720686.1"/>
    </source>
</evidence>
<sequence>MLFDPVVKEDADRVRWEVTPYVNVGPLRFGMSHEQVISALSVGDPTDSGYPIPGEFALFHDAGVTVYYGTGGALAGVAINPFRGPHVFLGDFQLTHRLPTEIVGWMGRESPGLFRLNQRCEPYFEEIGLLIRGQQGGDFLRSRPVFIGNEWADRFGDLQEWPLPAREWEEY</sequence>
<comment type="caution">
    <text evidence="1">The sequence shown here is derived from an EMBL/GenBank/DDBJ whole genome shotgun (WGS) entry which is preliminary data.</text>
</comment>
<dbReference type="EMBL" id="BAAASL010000015">
    <property type="protein sequence ID" value="GAA2720686.1"/>
    <property type="molecule type" value="Genomic_DNA"/>
</dbReference>
<name>A0ABP6GBD1_9ACTN</name>
<organism evidence="1 2">
    <name type="scientific">Streptomyces luteosporeus</name>
    <dbReference type="NCBI Taxonomy" id="173856"/>
    <lineage>
        <taxon>Bacteria</taxon>
        <taxon>Bacillati</taxon>
        <taxon>Actinomycetota</taxon>
        <taxon>Actinomycetes</taxon>
        <taxon>Kitasatosporales</taxon>
        <taxon>Streptomycetaceae</taxon>
        <taxon>Streptomyces</taxon>
    </lineage>
</organism>
<accession>A0ABP6GBD1</accession>
<protein>
    <submittedName>
        <fullName evidence="1">Uncharacterized protein</fullName>
    </submittedName>
</protein>
<reference evidence="2" key="1">
    <citation type="journal article" date="2019" name="Int. J. Syst. Evol. Microbiol.">
        <title>The Global Catalogue of Microorganisms (GCM) 10K type strain sequencing project: providing services to taxonomists for standard genome sequencing and annotation.</title>
        <authorList>
            <consortium name="The Broad Institute Genomics Platform"/>
            <consortium name="The Broad Institute Genome Sequencing Center for Infectious Disease"/>
            <person name="Wu L."/>
            <person name="Ma J."/>
        </authorList>
    </citation>
    <scope>NUCLEOTIDE SEQUENCE [LARGE SCALE GENOMIC DNA]</scope>
    <source>
        <strain evidence="2">JCM 4542</strain>
    </source>
</reference>
<evidence type="ECO:0000313" key="2">
    <source>
        <dbReference type="Proteomes" id="UP001500886"/>
    </source>
</evidence>
<keyword evidence="2" id="KW-1185">Reference proteome</keyword>
<gene>
    <name evidence="1" type="ORF">GCM10010315_41690</name>
</gene>